<accession>A0A4S2F416</accession>
<evidence type="ECO:0000313" key="1">
    <source>
        <dbReference type="EMBL" id="TGY61951.1"/>
    </source>
</evidence>
<evidence type="ECO:0000313" key="2">
    <source>
        <dbReference type="Proteomes" id="UP000310032"/>
    </source>
</evidence>
<dbReference type="Proteomes" id="UP000310032">
    <property type="component" value="Unassembled WGS sequence"/>
</dbReference>
<dbReference type="EMBL" id="SRYM01000005">
    <property type="protein sequence ID" value="TGY61951.1"/>
    <property type="molecule type" value="Genomic_DNA"/>
</dbReference>
<sequence>MDNMTQTLFVEGNDDLHLICNICKVFNVAKTFDVEDSKGITKLLEGLPVRLKGSGETKTIGVVVDADVSIGSRWQQIRDILVKSNLYADIPEECPSNGLILKPINSDDIKIGVWIMPNNNNNGMLEDFAAFLIPDDDKLLPEVENVLDSIEARGLNKYKPIHHSKAKIHTWLAWQEDPGTPMGSAVTKKYLTTTPPICQAFVNWLNALYN</sequence>
<organism evidence="1 2">
    <name type="scientific">Parabacteroides distasonis</name>
    <dbReference type="NCBI Taxonomy" id="823"/>
    <lineage>
        <taxon>Bacteria</taxon>
        <taxon>Pseudomonadati</taxon>
        <taxon>Bacteroidota</taxon>
        <taxon>Bacteroidia</taxon>
        <taxon>Bacteroidales</taxon>
        <taxon>Tannerellaceae</taxon>
        <taxon>Parabacteroides</taxon>
    </lineage>
</organism>
<dbReference type="Pfam" id="PF11536">
    <property type="entry name" value="DUF3226"/>
    <property type="match status" value="1"/>
</dbReference>
<protein>
    <recommendedName>
        <fullName evidence="3">DUF4276 family protein</fullName>
    </recommendedName>
</protein>
<reference evidence="1 2" key="1">
    <citation type="submission" date="2019-04" db="EMBL/GenBank/DDBJ databases">
        <title>Microbes associate with the intestines of laboratory mice.</title>
        <authorList>
            <person name="Navarre W."/>
            <person name="Wong E."/>
            <person name="Huang K."/>
            <person name="Tropini C."/>
            <person name="Ng K."/>
            <person name="Yu B."/>
        </authorList>
    </citation>
    <scope>NUCLEOTIDE SEQUENCE [LARGE SCALE GENOMIC DNA]</scope>
    <source>
        <strain evidence="1 2">NM39_I3</strain>
    </source>
</reference>
<name>A0A4S2F416_PARDI</name>
<proteinExistence type="predicted"/>
<gene>
    <name evidence="1" type="ORF">E5342_02885</name>
</gene>
<dbReference type="InterPro" id="IPR024508">
    <property type="entry name" value="DUF3226"/>
</dbReference>
<evidence type="ECO:0008006" key="3">
    <source>
        <dbReference type="Google" id="ProtNLM"/>
    </source>
</evidence>
<comment type="caution">
    <text evidence="1">The sequence shown here is derived from an EMBL/GenBank/DDBJ whole genome shotgun (WGS) entry which is preliminary data.</text>
</comment>
<dbReference type="RefSeq" id="WP_135958790.1">
    <property type="nucleotide sequence ID" value="NZ_SRYM01000005.1"/>
</dbReference>
<dbReference type="AlphaFoldDB" id="A0A4S2F416"/>